<evidence type="ECO:0000256" key="1">
    <source>
        <dbReference type="SAM" id="Phobius"/>
    </source>
</evidence>
<sequence>MSRGKLELVWTYYFDHTTMEQHFEKMARKGWILDRMGIFWHYRRSEPKELRYAVGYFPGSGVYAPPTGEELTFEEYCQMAGWELAAEHGAMKIFCNERENPVPLETQADIQVENIRKGSRRVRIADGILGIIGWLLTIYFFLSLYFDGARTLSDGSGLTLAFTGFMLGVYGLVEFITFRRWYKKAKANAKRDQSFTPTKGYPALSKIIMLLTMAAVVFYAFTAGGGLVLAVLAGYFIVYYFQDIIRNRMRDRGSATAANIGVNLVLAFLIFFVVFNGYYYFSSFEAGDYYEERGFYLQGQENPLTLQELAGSEFNGKGYIDTENIQSSAFLSRLEIEQFYDEALSGAKGTPGYYLEYVVTKVKLAPFYGFVRSSMERTYRSGENWQTMDSWGTGEQDEFQALQSAFDREGQKIFRYLLCMEGRILKIDLSFEPTASQQEVILEQLKEI</sequence>
<reference evidence="2" key="1">
    <citation type="journal article" date="2021" name="PeerJ">
        <title>Extensive microbial diversity within the chicken gut microbiome revealed by metagenomics and culture.</title>
        <authorList>
            <person name="Gilroy R."/>
            <person name="Ravi A."/>
            <person name="Getino M."/>
            <person name="Pursley I."/>
            <person name="Horton D.L."/>
            <person name="Alikhan N.F."/>
            <person name="Baker D."/>
            <person name="Gharbi K."/>
            <person name="Hall N."/>
            <person name="Watson M."/>
            <person name="Adriaenssens E.M."/>
            <person name="Foster-Nyarko E."/>
            <person name="Jarju S."/>
            <person name="Secka A."/>
            <person name="Antonio M."/>
            <person name="Oren A."/>
            <person name="Chaudhuri R.R."/>
            <person name="La Ragione R."/>
            <person name="Hildebrand F."/>
            <person name="Pallen M.J."/>
        </authorList>
    </citation>
    <scope>NUCLEOTIDE SEQUENCE</scope>
    <source>
        <strain evidence="2">ChiSxjej6B18-287</strain>
    </source>
</reference>
<dbReference type="AlphaFoldDB" id="A0A9D2N3T4"/>
<name>A0A9D2N3T4_9FIRM</name>
<accession>A0A9D2N3T4</accession>
<feature type="transmembrane region" description="Helical" evidence="1">
    <location>
        <begin position="158"/>
        <end position="182"/>
    </location>
</feature>
<dbReference type="Pfam" id="PF11193">
    <property type="entry name" value="DUF2812"/>
    <property type="match status" value="1"/>
</dbReference>
<protein>
    <submittedName>
        <fullName evidence="2">DUF2812 domain-containing protein</fullName>
    </submittedName>
</protein>
<keyword evidence="1" id="KW-1133">Transmembrane helix</keyword>
<dbReference type="InterPro" id="IPR021359">
    <property type="entry name" value="DUF2812"/>
</dbReference>
<reference evidence="2" key="2">
    <citation type="submission" date="2021-04" db="EMBL/GenBank/DDBJ databases">
        <authorList>
            <person name="Gilroy R."/>
        </authorList>
    </citation>
    <scope>NUCLEOTIDE SEQUENCE</scope>
    <source>
        <strain evidence="2">ChiSxjej6B18-287</strain>
    </source>
</reference>
<feature type="transmembrane region" description="Helical" evidence="1">
    <location>
        <begin position="124"/>
        <end position="146"/>
    </location>
</feature>
<dbReference type="EMBL" id="DWWV01000038">
    <property type="protein sequence ID" value="HJC09817.1"/>
    <property type="molecule type" value="Genomic_DNA"/>
</dbReference>
<feature type="transmembrane region" description="Helical" evidence="1">
    <location>
        <begin position="227"/>
        <end position="245"/>
    </location>
</feature>
<organism evidence="2 3">
    <name type="scientific">Candidatus Blautia merdigallinarum</name>
    <dbReference type="NCBI Taxonomy" id="2838495"/>
    <lineage>
        <taxon>Bacteria</taxon>
        <taxon>Bacillati</taxon>
        <taxon>Bacillota</taxon>
        <taxon>Clostridia</taxon>
        <taxon>Lachnospirales</taxon>
        <taxon>Lachnospiraceae</taxon>
        <taxon>Blautia</taxon>
    </lineage>
</organism>
<keyword evidence="1" id="KW-0472">Membrane</keyword>
<dbReference type="Proteomes" id="UP000823893">
    <property type="component" value="Unassembled WGS sequence"/>
</dbReference>
<evidence type="ECO:0000313" key="3">
    <source>
        <dbReference type="Proteomes" id="UP000823893"/>
    </source>
</evidence>
<proteinExistence type="predicted"/>
<evidence type="ECO:0000313" key="2">
    <source>
        <dbReference type="EMBL" id="HJC09817.1"/>
    </source>
</evidence>
<feature type="transmembrane region" description="Helical" evidence="1">
    <location>
        <begin position="257"/>
        <end position="281"/>
    </location>
</feature>
<comment type="caution">
    <text evidence="2">The sequence shown here is derived from an EMBL/GenBank/DDBJ whole genome shotgun (WGS) entry which is preliminary data.</text>
</comment>
<keyword evidence="1" id="KW-0812">Transmembrane</keyword>
<gene>
    <name evidence="2" type="ORF">H9935_03265</name>
</gene>